<dbReference type="GO" id="GO:0005829">
    <property type="term" value="C:cytosol"/>
    <property type="evidence" value="ECO:0007669"/>
    <property type="project" value="TreeGrafter"/>
</dbReference>
<accession>A0A413VLM1</accession>
<dbReference type="GO" id="GO:0008767">
    <property type="term" value="F:UDP-galactopyranose mutase activity"/>
    <property type="evidence" value="ECO:0007669"/>
    <property type="project" value="TreeGrafter"/>
</dbReference>
<dbReference type="PANTHER" id="PTHR21197">
    <property type="entry name" value="UDP-GALACTOPYRANOSE MUTASE"/>
    <property type="match status" value="1"/>
</dbReference>
<dbReference type="Proteomes" id="UP000284379">
    <property type="component" value="Unassembled WGS sequence"/>
</dbReference>
<gene>
    <name evidence="1" type="ORF">DW888_12865</name>
</gene>
<dbReference type="RefSeq" id="WP_122201713.1">
    <property type="nucleotide sequence ID" value="NZ_CABJFV010000009.1"/>
</dbReference>
<protein>
    <submittedName>
        <fullName evidence="1">FAD-dependent oxidoreductase</fullName>
    </submittedName>
</protein>
<sequence length="415" mass="48270">MKNIAIIGGGISGLSIAHCLKEKYQVKVFEKESTPGGLIKCTHVNGNLYHMVGGHVFNSRHQEILDWFWTFFDKEKEFTKASRNAVISMADGRLVGYPIENHAYMLDQMMMKNFIYDLTELIRSNPPCPTNFEEFLQNKFGKTLYDNYFKPYNEKIWHKKLKDVPLSWLEGKLPMPTIEEIIYNNFNHVKEMNMVHSSFYYPKLNGSQFIADRLSEGLDIVYNSDIKRIERKGKKWIINEFECDKVIFCGNVKDLPSTLDYSIDISAFIKPIHDLEYHGTTSVLCEITPNPYSWIYMPSSKHLSHRIICTGNFSLTNNARGKVSGTIEFTDYISKENIEANLQLMPFSPKYLAHQYTQYTYPIQDTNTRIMIDELKKRIQKENIYLLGRFAEWEYYNMDAAMGAAIKLSKSLNIM</sequence>
<reference evidence="1 2" key="1">
    <citation type="submission" date="2018-08" db="EMBL/GenBank/DDBJ databases">
        <title>A genome reference for cultivated species of the human gut microbiota.</title>
        <authorList>
            <person name="Zou Y."/>
            <person name="Xue W."/>
            <person name="Luo G."/>
        </authorList>
    </citation>
    <scope>NUCLEOTIDE SEQUENCE [LARGE SCALE GENOMIC DNA]</scope>
    <source>
        <strain evidence="1 2">AM40-30BH</strain>
    </source>
</reference>
<dbReference type="Gene3D" id="3.50.50.60">
    <property type="entry name" value="FAD/NAD(P)-binding domain"/>
    <property type="match status" value="1"/>
</dbReference>
<dbReference type="InterPro" id="IPR036188">
    <property type="entry name" value="FAD/NAD-bd_sf"/>
</dbReference>
<dbReference type="Pfam" id="PF13450">
    <property type="entry name" value="NAD_binding_8"/>
    <property type="match status" value="1"/>
</dbReference>
<proteinExistence type="predicted"/>
<dbReference type="AlphaFoldDB" id="A0A413VLM1"/>
<evidence type="ECO:0000313" key="1">
    <source>
        <dbReference type="EMBL" id="RHB34429.1"/>
    </source>
</evidence>
<dbReference type="GO" id="GO:0050660">
    <property type="term" value="F:flavin adenine dinucleotide binding"/>
    <property type="evidence" value="ECO:0007669"/>
    <property type="project" value="TreeGrafter"/>
</dbReference>
<dbReference type="EMBL" id="QSGO01000009">
    <property type="protein sequence ID" value="RHB34429.1"/>
    <property type="molecule type" value="Genomic_DNA"/>
</dbReference>
<comment type="caution">
    <text evidence="1">The sequence shown here is derived from an EMBL/GenBank/DDBJ whole genome shotgun (WGS) entry which is preliminary data.</text>
</comment>
<dbReference type="PANTHER" id="PTHR21197:SF0">
    <property type="entry name" value="UDP-GALACTOPYRANOSE MUTASE"/>
    <property type="match status" value="1"/>
</dbReference>
<name>A0A413VLM1_9BACE</name>
<organism evidence="1 2">
    <name type="scientific">Bacteroides nordii</name>
    <dbReference type="NCBI Taxonomy" id="291645"/>
    <lineage>
        <taxon>Bacteria</taxon>
        <taxon>Pseudomonadati</taxon>
        <taxon>Bacteroidota</taxon>
        <taxon>Bacteroidia</taxon>
        <taxon>Bacteroidales</taxon>
        <taxon>Bacteroidaceae</taxon>
        <taxon>Bacteroides</taxon>
    </lineage>
</organism>
<dbReference type="SUPFAM" id="SSF51971">
    <property type="entry name" value="Nucleotide-binding domain"/>
    <property type="match status" value="1"/>
</dbReference>
<evidence type="ECO:0000313" key="2">
    <source>
        <dbReference type="Proteomes" id="UP000284379"/>
    </source>
</evidence>